<proteinExistence type="predicted"/>
<dbReference type="Proteomes" id="UP001432322">
    <property type="component" value="Unassembled WGS sequence"/>
</dbReference>
<evidence type="ECO:0000313" key="1">
    <source>
        <dbReference type="EMBL" id="GMT24884.1"/>
    </source>
</evidence>
<sequence>VSSLLPRVSSLLLSMTTPRPSNSALVIGVSRNPNHNGQVSIGRAVAQQLARDNYDVFLVGENMNSLNSTASELIDLTPDKGQGPNPATFGCAVADMTDVTTINTAIPLICANQYNVVFFNLDFDLNQASYPAEPLNMSFKVNVLNHFLIVKAVVDNIPEDAKVFTRFVFLPSVPKGLASMLKQRMPTTDGGINALYDKTLRGESAHCYIRLAVLAMARYILSNYDVKKASARTMYPDHSSRWSRFPISRSDMVWPLSGMNLNAFWCRVAMGGGNALQAAANAGNAANAAPLPALPEPKQNPWGEKVKRFAINAEIDREHWMRGGTQAHQPFTKQELKAFGDYLEAYASRYPHP</sequence>
<keyword evidence="2" id="KW-1185">Reference proteome</keyword>
<comment type="caution">
    <text evidence="1">The sequence shown here is derived from an EMBL/GenBank/DDBJ whole genome shotgun (WGS) entry which is preliminary data.</text>
</comment>
<gene>
    <name evidence="1" type="ORF">PFISCL1PPCAC_16181</name>
</gene>
<evidence type="ECO:0008006" key="3">
    <source>
        <dbReference type="Google" id="ProtNLM"/>
    </source>
</evidence>
<dbReference type="EMBL" id="BTSY01000004">
    <property type="protein sequence ID" value="GMT24884.1"/>
    <property type="molecule type" value="Genomic_DNA"/>
</dbReference>
<organism evidence="1 2">
    <name type="scientific">Pristionchus fissidentatus</name>
    <dbReference type="NCBI Taxonomy" id="1538716"/>
    <lineage>
        <taxon>Eukaryota</taxon>
        <taxon>Metazoa</taxon>
        <taxon>Ecdysozoa</taxon>
        <taxon>Nematoda</taxon>
        <taxon>Chromadorea</taxon>
        <taxon>Rhabditida</taxon>
        <taxon>Rhabditina</taxon>
        <taxon>Diplogasteromorpha</taxon>
        <taxon>Diplogasteroidea</taxon>
        <taxon>Neodiplogasteridae</taxon>
        <taxon>Pristionchus</taxon>
    </lineage>
</organism>
<evidence type="ECO:0000313" key="2">
    <source>
        <dbReference type="Proteomes" id="UP001432322"/>
    </source>
</evidence>
<protein>
    <recommendedName>
        <fullName evidence="3">Dehydrogenase</fullName>
    </recommendedName>
</protein>
<reference evidence="1" key="1">
    <citation type="submission" date="2023-10" db="EMBL/GenBank/DDBJ databases">
        <title>Genome assembly of Pristionchus species.</title>
        <authorList>
            <person name="Yoshida K."/>
            <person name="Sommer R.J."/>
        </authorList>
    </citation>
    <scope>NUCLEOTIDE SEQUENCE</scope>
    <source>
        <strain evidence="1">RS5133</strain>
    </source>
</reference>
<dbReference type="InterPro" id="IPR036291">
    <property type="entry name" value="NAD(P)-bd_dom_sf"/>
</dbReference>
<dbReference type="Gene3D" id="3.40.50.720">
    <property type="entry name" value="NAD(P)-binding Rossmann-like Domain"/>
    <property type="match status" value="1"/>
</dbReference>
<dbReference type="AlphaFoldDB" id="A0AAV5W2D6"/>
<dbReference type="SUPFAM" id="SSF51735">
    <property type="entry name" value="NAD(P)-binding Rossmann-fold domains"/>
    <property type="match status" value="1"/>
</dbReference>
<name>A0AAV5W2D6_9BILA</name>
<accession>A0AAV5W2D6</accession>
<feature type="non-terminal residue" evidence="1">
    <location>
        <position position="1"/>
    </location>
</feature>